<reference evidence="4" key="1">
    <citation type="journal article" date="2019" name="Int. J. Syst. Evol. Microbiol.">
        <title>The Global Catalogue of Microorganisms (GCM) 10K type strain sequencing project: providing services to taxonomists for standard genome sequencing and annotation.</title>
        <authorList>
            <consortium name="The Broad Institute Genomics Platform"/>
            <consortium name="The Broad Institute Genome Sequencing Center for Infectious Disease"/>
            <person name="Wu L."/>
            <person name="Ma J."/>
        </authorList>
    </citation>
    <scope>NUCLEOTIDE SEQUENCE [LARGE SCALE GENOMIC DNA]</scope>
    <source>
        <strain evidence="4">CCUG 54356</strain>
    </source>
</reference>
<feature type="transmembrane region" description="Helical" evidence="2">
    <location>
        <begin position="20"/>
        <end position="38"/>
    </location>
</feature>
<feature type="region of interest" description="Disordered" evidence="1">
    <location>
        <begin position="219"/>
        <end position="247"/>
    </location>
</feature>
<feature type="transmembrane region" description="Helical" evidence="2">
    <location>
        <begin position="78"/>
        <end position="97"/>
    </location>
</feature>
<evidence type="ECO:0000313" key="3">
    <source>
        <dbReference type="EMBL" id="MFD1218098.1"/>
    </source>
</evidence>
<dbReference type="InterPro" id="IPR010865">
    <property type="entry name" value="DUF1499"/>
</dbReference>
<dbReference type="Pfam" id="PF07386">
    <property type="entry name" value="DUF1499"/>
    <property type="match status" value="1"/>
</dbReference>
<accession>A0ABW3UBH0</accession>
<proteinExistence type="predicted"/>
<sequence>MLRSGRPRHWSRWLYRIQWLLLIIIGLVIVAVRLHLLGLKPAYALFQAAGLAAIGVALASMLVFLWGLVKRHSEARTAALWAMVLGLIPVAVPLFTVGQQNLSAPAIYDISTDLESPPEYDLVLSLRREGDHSPAYPGATTARVQRSTPAYKDIQPLILPVPPGKVMAHAEAVARELGWRVIAVQVGKGKLEAVDRTPILGISEDIVVRVRPLDSKSELGKGQAQSVSIQSRVDMRSASRSGEGDLGSNAQRIRTFLGKLRERVELAQ</sequence>
<dbReference type="EMBL" id="JBHTLR010000023">
    <property type="protein sequence ID" value="MFD1218098.1"/>
    <property type="molecule type" value="Genomic_DNA"/>
</dbReference>
<evidence type="ECO:0000313" key="4">
    <source>
        <dbReference type="Proteomes" id="UP001597264"/>
    </source>
</evidence>
<name>A0ABW3UBH0_9GAMM</name>
<organism evidence="3 4">
    <name type="scientific">Microbulbifer celer</name>
    <dbReference type="NCBI Taxonomy" id="435905"/>
    <lineage>
        <taxon>Bacteria</taxon>
        <taxon>Pseudomonadati</taxon>
        <taxon>Pseudomonadota</taxon>
        <taxon>Gammaproteobacteria</taxon>
        <taxon>Cellvibrionales</taxon>
        <taxon>Microbulbiferaceae</taxon>
        <taxon>Microbulbifer</taxon>
    </lineage>
</organism>
<evidence type="ECO:0000256" key="1">
    <source>
        <dbReference type="SAM" id="MobiDB-lite"/>
    </source>
</evidence>
<gene>
    <name evidence="3" type="ORF">ACFQ2X_15945</name>
</gene>
<evidence type="ECO:0000256" key="2">
    <source>
        <dbReference type="SAM" id="Phobius"/>
    </source>
</evidence>
<dbReference type="Proteomes" id="UP001597264">
    <property type="component" value="Unassembled WGS sequence"/>
</dbReference>
<keyword evidence="2" id="KW-1133">Transmembrane helix</keyword>
<keyword evidence="2" id="KW-0472">Membrane</keyword>
<dbReference type="RefSeq" id="WP_230439082.1">
    <property type="nucleotide sequence ID" value="NZ_CP087715.1"/>
</dbReference>
<protein>
    <submittedName>
        <fullName evidence="3">DUF1499 domain-containing protein</fullName>
    </submittedName>
</protein>
<keyword evidence="4" id="KW-1185">Reference proteome</keyword>
<feature type="transmembrane region" description="Helical" evidence="2">
    <location>
        <begin position="44"/>
        <end position="66"/>
    </location>
</feature>
<keyword evidence="2" id="KW-0812">Transmembrane</keyword>
<comment type="caution">
    <text evidence="3">The sequence shown here is derived from an EMBL/GenBank/DDBJ whole genome shotgun (WGS) entry which is preliminary data.</text>
</comment>